<dbReference type="Proteomes" id="UP000265750">
    <property type="component" value="Unassembled WGS sequence"/>
</dbReference>
<protein>
    <submittedName>
        <fullName evidence="2">N-acetyltransferase</fullName>
    </submittedName>
</protein>
<evidence type="ECO:0000259" key="1">
    <source>
        <dbReference type="PROSITE" id="PS51186"/>
    </source>
</evidence>
<dbReference type="Pfam" id="PF13302">
    <property type="entry name" value="Acetyltransf_3"/>
    <property type="match status" value="1"/>
</dbReference>
<dbReference type="PANTHER" id="PTHR43792:SF1">
    <property type="entry name" value="N-ACETYLTRANSFERASE DOMAIN-CONTAINING PROTEIN"/>
    <property type="match status" value="1"/>
</dbReference>
<proteinExistence type="predicted"/>
<evidence type="ECO:0000313" key="2">
    <source>
        <dbReference type="EMBL" id="RIX97597.1"/>
    </source>
</evidence>
<dbReference type="Gene3D" id="3.40.630.30">
    <property type="match status" value="1"/>
</dbReference>
<reference evidence="3" key="1">
    <citation type="submission" date="2018-09" db="EMBL/GenBank/DDBJ databases">
        <authorList>
            <person name="Tuo L."/>
        </authorList>
    </citation>
    <scope>NUCLEOTIDE SEQUENCE [LARGE SCALE GENOMIC DNA]</scope>
    <source>
        <strain evidence="3">M2BS4Y-1</strain>
    </source>
</reference>
<dbReference type="PROSITE" id="PS51186">
    <property type="entry name" value="GNAT"/>
    <property type="match status" value="1"/>
</dbReference>
<name>A0A3A1WI76_9HYPH</name>
<dbReference type="EMBL" id="QYRN01000014">
    <property type="protein sequence ID" value="RIX97597.1"/>
    <property type="molecule type" value="Genomic_DNA"/>
</dbReference>
<dbReference type="RefSeq" id="WP_119541594.1">
    <property type="nucleotide sequence ID" value="NZ_QYRN01000014.1"/>
</dbReference>
<dbReference type="OrthoDB" id="6293260at2"/>
<comment type="caution">
    <text evidence="2">The sequence shown here is derived from an EMBL/GenBank/DDBJ whole genome shotgun (WGS) entry which is preliminary data.</text>
</comment>
<evidence type="ECO:0000313" key="3">
    <source>
        <dbReference type="Proteomes" id="UP000265750"/>
    </source>
</evidence>
<organism evidence="2 3">
    <name type="scientific">Aureimonas flava</name>
    <dbReference type="NCBI Taxonomy" id="2320271"/>
    <lineage>
        <taxon>Bacteria</taxon>
        <taxon>Pseudomonadati</taxon>
        <taxon>Pseudomonadota</taxon>
        <taxon>Alphaproteobacteria</taxon>
        <taxon>Hyphomicrobiales</taxon>
        <taxon>Aurantimonadaceae</taxon>
        <taxon>Aureimonas</taxon>
    </lineage>
</organism>
<dbReference type="AlphaFoldDB" id="A0A3A1WI76"/>
<feature type="domain" description="N-acetyltransferase" evidence="1">
    <location>
        <begin position="9"/>
        <end position="170"/>
    </location>
</feature>
<sequence length="193" mass="21598">MDGLATERLTLRRWREADRPVFHRLNADPAVMRFFDRRLTREEADATMDRWNAGLDRNRMSFLAAERRRDGAVVGTIGLAPVTEDIYAFAPTVQIGWRLLPEAEGQGYATEGALACLAYGFRTLALPVIVAQCVVENRASEAVMRRLGMRARGTFDHPKISAETHPHLRRHSLFALRAADWRAAGRADGSGPL</sequence>
<accession>A0A3A1WI76</accession>
<dbReference type="PANTHER" id="PTHR43792">
    <property type="entry name" value="GNAT FAMILY, PUTATIVE (AFU_ORTHOLOGUE AFUA_3G00765)-RELATED-RELATED"/>
    <property type="match status" value="1"/>
</dbReference>
<dbReference type="SUPFAM" id="SSF55729">
    <property type="entry name" value="Acyl-CoA N-acyltransferases (Nat)"/>
    <property type="match status" value="1"/>
</dbReference>
<keyword evidence="3" id="KW-1185">Reference proteome</keyword>
<dbReference type="InterPro" id="IPR000182">
    <property type="entry name" value="GNAT_dom"/>
</dbReference>
<keyword evidence="2" id="KW-0808">Transferase</keyword>
<dbReference type="GO" id="GO:0016747">
    <property type="term" value="F:acyltransferase activity, transferring groups other than amino-acyl groups"/>
    <property type="evidence" value="ECO:0007669"/>
    <property type="project" value="InterPro"/>
</dbReference>
<dbReference type="InterPro" id="IPR016181">
    <property type="entry name" value="Acyl_CoA_acyltransferase"/>
</dbReference>
<gene>
    <name evidence="2" type="ORF">D3218_18680</name>
</gene>
<dbReference type="InterPro" id="IPR051531">
    <property type="entry name" value="N-acetyltransferase"/>
</dbReference>